<organism evidence="3 4">
    <name type="scientific">Staphylococcus gallinarum</name>
    <dbReference type="NCBI Taxonomy" id="1293"/>
    <lineage>
        <taxon>Bacteria</taxon>
        <taxon>Bacillati</taxon>
        <taxon>Bacillota</taxon>
        <taxon>Bacilli</taxon>
        <taxon>Bacillales</taxon>
        <taxon>Staphylococcaceae</taxon>
        <taxon>Staphylococcus</taxon>
    </lineage>
</organism>
<keyword evidence="1" id="KW-1133">Transmembrane helix</keyword>
<feature type="transmembrane region" description="Helical" evidence="1">
    <location>
        <begin position="35"/>
        <end position="53"/>
    </location>
</feature>
<evidence type="ECO:0000313" key="3">
    <source>
        <dbReference type="EMBL" id="SUM34671.1"/>
    </source>
</evidence>
<evidence type="ECO:0000313" key="2">
    <source>
        <dbReference type="EMBL" id="GEQ05796.1"/>
    </source>
</evidence>
<keyword evidence="1" id="KW-0812">Transmembrane</keyword>
<proteinExistence type="predicted"/>
<protein>
    <submittedName>
        <fullName evidence="3">Uncharacterized protein</fullName>
    </submittedName>
</protein>
<dbReference type="STRING" id="1293.SH09_08920"/>
<evidence type="ECO:0000313" key="4">
    <source>
        <dbReference type="Proteomes" id="UP000255277"/>
    </source>
</evidence>
<dbReference type="EMBL" id="UHDK01000001">
    <property type="protein sequence ID" value="SUM34671.1"/>
    <property type="molecule type" value="Genomic_DNA"/>
</dbReference>
<dbReference type="Proteomes" id="UP000321057">
    <property type="component" value="Unassembled WGS sequence"/>
</dbReference>
<keyword evidence="1" id="KW-0472">Membrane</keyword>
<evidence type="ECO:0000313" key="5">
    <source>
        <dbReference type="Proteomes" id="UP000321057"/>
    </source>
</evidence>
<keyword evidence="5" id="KW-1185">Reference proteome</keyword>
<reference evidence="3 4" key="1">
    <citation type="submission" date="2018-06" db="EMBL/GenBank/DDBJ databases">
        <authorList>
            <consortium name="Pathogen Informatics"/>
            <person name="Doyle S."/>
        </authorList>
    </citation>
    <scope>NUCLEOTIDE SEQUENCE [LARGE SCALE GENOMIC DNA]</scope>
    <source>
        <strain evidence="3 4">NCTC12195</strain>
    </source>
</reference>
<dbReference type="EMBL" id="BKAX01000004">
    <property type="protein sequence ID" value="GEQ05796.1"/>
    <property type="molecule type" value="Genomic_DNA"/>
</dbReference>
<name>A0A0D0SM13_STAGA</name>
<accession>A0A0D0SM13</accession>
<dbReference type="AlphaFoldDB" id="A0A0D0SM13"/>
<gene>
    <name evidence="3" type="ORF">NCTC12195_04198</name>
    <name evidence="2" type="ORF">SGA02_16240</name>
</gene>
<reference evidence="2 5" key="2">
    <citation type="submission" date="2019-07" db="EMBL/GenBank/DDBJ databases">
        <title>Whole genome shotgun sequence of Staphylococcus gallinarum NBRC 109767.</title>
        <authorList>
            <person name="Hosoyama A."/>
            <person name="Uohara A."/>
            <person name="Ohji S."/>
            <person name="Ichikawa N."/>
        </authorList>
    </citation>
    <scope>NUCLEOTIDE SEQUENCE [LARGE SCALE GENOMIC DNA]</scope>
    <source>
        <strain evidence="2 5">NBRC 109767</strain>
    </source>
</reference>
<evidence type="ECO:0000256" key="1">
    <source>
        <dbReference type="SAM" id="Phobius"/>
    </source>
</evidence>
<sequence>MIVEIEFRPNPLGKQTMTILSIDINNKPIKDLKSLMGLMLGIYLPVLFYIQYYEILTRLLE</sequence>
<dbReference type="Proteomes" id="UP000255277">
    <property type="component" value="Unassembled WGS sequence"/>
</dbReference>